<dbReference type="AlphaFoldDB" id="F0T694"/>
<reference evidence="2" key="1">
    <citation type="submission" date="2011-02" db="EMBL/GenBank/DDBJ databases">
        <title>Complete sequence of Methanobacterium sp. AL-21.</title>
        <authorList>
            <consortium name="US DOE Joint Genome Institute"/>
            <person name="Lucas S."/>
            <person name="Copeland A."/>
            <person name="Lapidus A."/>
            <person name="Cheng J.-F."/>
            <person name="Goodwin L."/>
            <person name="Pitluck S."/>
            <person name="Chertkov O."/>
            <person name="Detter J.C."/>
            <person name="Han C."/>
            <person name="Tapia R."/>
            <person name="Land M."/>
            <person name="Hauser L."/>
            <person name="Kyrpides N."/>
            <person name="Ivanova N."/>
            <person name="Mikhailova N."/>
            <person name="Pagani I."/>
            <person name="Cadillo-Quiroz H."/>
            <person name="Imachi H."/>
            <person name="Zinder S."/>
            <person name="Liu W."/>
            <person name="Woyke T."/>
        </authorList>
    </citation>
    <scope>NUCLEOTIDE SEQUENCE [LARGE SCALE GENOMIC DNA]</scope>
    <source>
        <strain evidence="2">AL-21</strain>
    </source>
</reference>
<dbReference type="HOGENOM" id="CLU_2230393_0_0_2"/>
<proteinExistence type="predicted"/>
<name>F0T694_METLA</name>
<dbReference type="KEGG" id="mel:Metbo_1165"/>
<protein>
    <submittedName>
        <fullName evidence="1">Uncharacterized protein</fullName>
    </submittedName>
</protein>
<gene>
    <name evidence="1" type="ordered locus">Metbo_1165</name>
</gene>
<dbReference type="GeneID" id="10277615"/>
<dbReference type="RefSeq" id="WP_013644760.1">
    <property type="nucleotide sequence ID" value="NC_015216.1"/>
</dbReference>
<evidence type="ECO:0000313" key="1">
    <source>
        <dbReference type="EMBL" id="ADZ09409.1"/>
    </source>
</evidence>
<accession>F0T694</accession>
<reference evidence="1 2" key="2">
    <citation type="journal article" date="2014" name="Int. J. Syst. Evol. Microbiol.">
        <title>Methanobacterium paludis sp. nov. and a novel strain of Methanobacterium lacus isolated from northern peatlands.</title>
        <authorList>
            <person name="Cadillo-Quiroz H."/>
            <person name="Brauer S.L."/>
            <person name="Goodson N."/>
            <person name="Yavitt J.B."/>
            <person name="Zinder S.H."/>
        </authorList>
    </citation>
    <scope>NUCLEOTIDE SEQUENCE [LARGE SCALE GENOMIC DNA]</scope>
    <source>
        <strain evidence="1 2">AL-21</strain>
    </source>
</reference>
<dbReference type="EMBL" id="CP002551">
    <property type="protein sequence ID" value="ADZ09409.1"/>
    <property type="molecule type" value="Genomic_DNA"/>
</dbReference>
<keyword evidence="2" id="KW-1185">Reference proteome</keyword>
<dbReference type="Proteomes" id="UP000007490">
    <property type="component" value="Chromosome"/>
</dbReference>
<sequence precursor="true">MLVKKSIILILIVLTFLSPVLAINIDLESTNQDYQTMRNYKNIPDNNLNNAKKYSLIKHNTKRANIHQAKTLKTIDMDCNSVHTSKFDIDATDKKRFEDFNTGQT</sequence>
<evidence type="ECO:0000313" key="2">
    <source>
        <dbReference type="Proteomes" id="UP000007490"/>
    </source>
</evidence>
<organism evidence="1 2">
    <name type="scientific">Methanobacterium lacus (strain AL-21)</name>
    <dbReference type="NCBI Taxonomy" id="877455"/>
    <lineage>
        <taxon>Archaea</taxon>
        <taxon>Methanobacteriati</taxon>
        <taxon>Methanobacteriota</taxon>
        <taxon>Methanomada group</taxon>
        <taxon>Methanobacteria</taxon>
        <taxon>Methanobacteriales</taxon>
        <taxon>Methanobacteriaceae</taxon>
        <taxon>Methanobacterium</taxon>
    </lineage>
</organism>